<reference evidence="1" key="1">
    <citation type="journal article" date="2019" name="Sci. Rep.">
        <title>Draft genome of Tanacetum cinerariifolium, the natural source of mosquito coil.</title>
        <authorList>
            <person name="Yamashiro T."/>
            <person name="Shiraishi A."/>
            <person name="Satake H."/>
            <person name="Nakayama K."/>
        </authorList>
    </citation>
    <scope>NUCLEOTIDE SEQUENCE</scope>
</reference>
<organism evidence="1">
    <name type="scientific">Tanacetum cinerariifolium</name>
    <name type="common">Dalmatian daisy</name>
    <name type="synonym">Chrysanthemum cinerariifolium</name>
    <dbReference type="NCBI Taxonomy" id="118510"/>
    <lineage>
        <taxon>Eukaryota</taxon>
        <taxon>Viridiplantae</taxon>
        <taxon>Streptophyta</taxon>
        <taxon>Embryophyta</taxon>
        <taxon>Tracheophyta</taxon>
        <taxon>Spermatophyta</taxon>
        <taxon>Magnoliopsida</taxon>
        <taxon>eudicotyledons</taxon>
        <taxon>Gunneridae</taxon>
        <taxon>Pentapetalae</taxon>
        <taxon>asterids</taxon>
        <taxon>campanulids</taxon>
        <taxon>Asterales</taxon>
        <taxon>Asteraceae</taxon>
        <taxon>Asteroideae</taxon>
        <taxon>Anthemideae</taxon>
        <taxon>Anthemidinae</taxon>
        <taxon>Tanacetum</taxon>
    </lineage>
</organism>
<name>A0A699WZ42_TANCI</name>
<gene>
    <name evidence="1" type="ORF">Tci_923549</name>
</gene>
<dbReference type="EMBL" id="BKCJ011771938">
    <property type="protein sequence ID" value="GFD51580.1"/>
    <property type="molecule type" value="Genomic_DNA"/>
</dbReference>
<feature type="non-terminal residue" evidence="1">
    <location>
        <position position="1"/>
    </location>
</feature>
<sequence>YNAIKYELKIDDGDGLSFDEWRDYGVAGDDYKGPSMFNDDQFEDELEIGDDAFLLKGKEVSPNSEIPEAMFPLLEEFSDVFHDELPDALQPLYDIQHHINLEPSS</sequence>
<keyword evidence="1" id="KW-0808">Transferase</keyword>
<accession>A0A699WZ42</accession>
<keyword evidence="1" id="KW-0548">Nucleotidyltransferase</keyword>
<proteinExistence type="predicted"/>
<evidence type="ECO:0000313" key="1">
    <source>
        <dbReference type="EMBL" id="GFD51580.1"/>
    </source>
</evidence>
<protein>
    <submittedName>
        <fullName evidence="1">Putative reverse transcriptase domain-containing protein</fullName>
    </submittedName>
</protein>
<dbReference type="GO" id="GO:0003964">
    <property type="term" value="F:RNA-directed DNA polymerase activity"/>
    <property type="evidence" value="ECO:0007669"/>
    <property type="project" value="UniProtKB-KW"/>
</dbReference>
<dbReference type="AlphaFoldDB" id="A0A699WZ42"/>
<keyword evidence="1" id="KW-0695">RNA-directed DNA polymerase</keyword>
<comment type="caution">
    <text evidence="1">The sequence shown here is derived from an EMBL/GenBank/DDBJ whole genome shotgun (WGS) entry which is preliminary data.</text>
</comment>